<keyword evidence="2" id="KW-1185">Reference proteome</keyword>
<gene>
    <name evidence="1" type="ORF">SAMN04487948_101426</name>
</gene>
<proteinExistence type="predicted"/>
<reference evidence="2" key="1">
    <citation type="submission" date="2016-10" db="EMBL/GenBank/DDBJ databases">
        <authorList>
            <person name="Varghese N."/>
            <person name="Submissions S."/>
        </authorList>
    </citation>
    <scope>NUCLEOTIDE SEQUENCE [LARGE SCALE GENOMIC DNA]</scope>
    <source>
        <strain evidence="2">CGMCC 1.10121</strain>
    </source>
</reference>
<evidence type="ECO:0000313" key="2">
    <source>
        <dbReference type="Proteomes" id="UP000199126"/>
    </source>
</evidence>
<dbReference type="AlphaFoldDB" id="A0A1H8NAS0"/>
<dbReference type="Proteomes" id="UP000199126">
    <property type="component" value="Unassembled WGS sequence"/>
</dbReference>
<accession>A0A1H8NAS0</accession>
<evidence type="ECO:0000313" key="1">
    <source>
        <dbReference type="EMBL" id="SEO26695.1"/>
    </source>
</evidence>
<protein>
    <submittedName>
        <fullName evidence="1">Uncharacterized protein</fullName>
    </submittedName>
</protein>
<dbReference type="EMBL" id="FODV01000001">
    <property type="protein sequence ID" value="SEO26695.1"/>
    <property type="molecule type" value="Genomic_DNA"/>
</dbReference>
<name>A0A1H8NAS0_9EURY</name>
<sequence>MLKTLSAAAAVGGSAGVVGAASDDGDEHELVVEGSGSVVRFEFEATSEVYGSDLESTDTIYGYAVEGQVSTLNDVYRFTGDLESFTITMGSADDVRVTLDGAELPTAGDGATVADDEVVIEELETHVLEVCGTGPVTRFDLAVSGSVWGSDLEDTDTVRLHSVSGQVSTLDDVYEYTGRINSFEVTDGSADDLVLVHDGVETTAAELDG</sequence>
<organism evidence="1 2">
    <name type="scientific">Halogranum amylolyticum</name>
    <dbReference type="NCBI Taxonomy" id="660520"/>
    <lineage>
        <taxon>Archaea</taxon>
        <taxon>Methanobacteriati</taxon>
        <taxon>Methanobacteriota</taxon>
        <taxon>Stenosarchaea group</taxon>
        <taxon>Halobacteria</taxon>
        <taxon>Halobacteriales</taxon>
        <taxon>Haloferacaceae</taxon>
    </lineage>
</organism>